<evidence type="ECO:0000256" key="1">
    <source>
        <dbReference type="SAM" id="MobiDB-lite"/>
    </source>
</evidence>
<organism evidence="2 3">
    <name type="scientific">Chiloscyllium punctatum</name>
    <name type="common">Brownbanded bambooshark</name>
    <name type="synonym">Hemiscyllium punctatum</name>
    <dbReference type="NCBI Taxonomy" id="137246"/>
    <lineage>
        <taxon>Eukaryota</taxon>
        <taxon>Metazoa</taxon>
        <taxon>Chordata</taxon>
        <taxon>Craniata</taxon>
        <taxon>Vertebrata</taxon>
        <taxon>Chondrichthyes</taxon>
        <taxon>Elasmobranchii</taxon>
        <taxon>Galeomorphii</taxon>
        <taxon>Galeoidea</taxon>
        <taxon>Orectolobiformes</taxon>
        <taxon>Hemiscylliidae</taxon>
        <taxon>Chiloscyllium</taxon>
    </lineage>
</organism>
<proteinExistence type="predicted"/>
<feature type="non-terminal residue" evidence="2">
    <location>
        <position position="68"/>
    </location>
</feature>
<evidence type="ECO:0000313" key="3">
    <source>
        <dbReference type="Proteomes" id="UP000287033"/>
    </source>
</evidence>
<dbReference type="Proteomes" id="UP000287033">
    <property type="component" value="Unassembled WGS sequence"/>
</dbReference>
<accession>A0A401TF54</accession>
<evidence type="ECO:0000313" key="2">
    <source>
        <dbReference type="EMBL" id="GCC41294.1"/>
    </source>
</evidence>
<protein>
    <submittedName>
        <fullName evidence="2">Uncharacterized protein</fullName>
    </submittedName>
</protein>
<comment type="caution">
    <text evidence="2">The sequence shown here is derived from an EMBL/GenBank/DDBJ whole genome shotgun (WGS) entry which is preliminary data.</text>
</comment>
<reference evidence="2 3" key="1">
    <citation type="journal article" date="2018" name="Nat. Ecol. Evol.">
        <title>Shark genomes provide insights into elasmobranch evolution and the origin of vertebrates.</title>
        <authorList>
            <person name="Hara Y"/>
            <person name="Yamaguchi K"/>
            <person name="Onimaru K"/>
            <person name="Kadota M"/>
            <person name="Koyanagi M"/>
            <person name="Keeley SD"/>
            <person name="Tatsumi K"/>
            <person name="Tanaka K"/>
            <person name="Motone F"/>
            <person name="Kageyama Y"/>
            <person name="Nozu R"/>
            <person name="Adachi N"/>
            <person name="Nishimura O"/>
            <person name="Nakagawa R"/>
            <person name="Tanegashima C"/>
            <person name="Kiyatake I"/>
            <person name="Matsumoto R"/>
            <person name="Murakumo K"/>
            <person name="Nishida K"/>
            <person name="Terakita A"/>
            <person name="Kuratani S"/>
            <person name="Sato K"/>
            <person name="Hyodo S Kuraku.S."/>
        </authorList>
    </citation>
    <scope>NUCLEOTIDE SEQUENCE [LARGE SCALE GENOMIC DNA]</scope>
</reference>
<dbReference type="EMBL" id="BEZZ01050432">
    <property type="protein sequence ID" value="GCC41294.1"/>
    <property type="molecule type" value="Genomic_DNA"/>
</dbReference>
<sequence length="68" mass="7331">MFPPGAARWTDPGLRLPVSGRRAQGLAGQRDNNNAPTLTPWGGQTQTQTQTERERQHPVGEGQRAAPG</sequence>
<name>A0A401TF54_CHIPU</name>
<feature type="region of interest" description="Disordered" evidence="1">
    <location>
        <begin position="1"/>
        <end position="68"/>
    </location>
</feature>
<gene>
    <name evidence="2" type="ORF">chiPu_0025007</name>
</gene>
<dbReference type="AlphaFoldDB" id="A0A401TF54"/>
<keyword evidence="3" id="KW-1185">Reference proteome</keyword>